<feature type="region of interest" description="Disordered" evidence="7">
    <location>
        <begin position="414"/>
        <end position="440"/>
    </location>
</feature>
<protein>
    <submittedName>
        <fullName evidence="10">Potassium transporter</fullName>
    </submittedName>
</protein>
<keyword evidence="5" id="KW-0406">Ion transport</keyword>
<organism evidence="10 11">
    <name type="scientific">Mycobacterium parmense</name>
    <dbReference type="NCBI Taxonomy" id="185642"/>
    <lineage>
        <taxon>Bacteria</taxon>
        <taxon>Bacillati</taxon>
        <taxon>Actinomycetota</taxon>
        <taxon>Actinomycetes</taxon>
        <taxon>Mycobacteriales</taxon>
        <taxon>Mycobacteriaceae</taxon>
        <taxon>Mycobacterium</taxon>
        <taxon>Mycobacterium simiae complex</taxon>
    </lineage>
</organism>
<feature type="transmembrane region" description="Helical" evidence="8">
    <location>
        <begin position="288"/>
        <end position="306"/>
    </location>
</feature>
<feature type="transmembrane region" description="Helical" evidence="8">
    <location>
        <begin position="6"/>
        <end position="27"/>
    </location>
</feature>
<dbReference type="InterPro" id="IPR038770">
    <property type="entry name" value="Na+/solute_symporter_sf"/>
</dbReference>
<gene>
    <name evidence="10" type="ORF">MPRM_15880</name>
</gene>
<keyword evidence="2" id="KW-0813">Transport</keyword>
<feature type="transmembrane region" description="Helical" evidence="8">
    <location>
        <begin position="201"/>
        <end position="225"/>
    </location>
</feature>
<dbReference type="GO" id="GO:0015297">
    <property type="term" value="F:antiporter activity"/>
    <property type="evidence" value="ECO:0007669"/>
    <property type="project" value="InterPro"/>
</dbReference>
<feature type="transmembrane region" description="Helical" evidence="8">
    <location>
        <begin position="362"/>
        <end position="379"/>
    </location>
</feature>
<feature type="transmembrane region" description="Helical" evidence="8">
    <location>
        <begin position="102"/>
        <end position="125"/>
    </location>
</feature>
<feature type="transmembrane region" description="Helical" evidence="8">
    <location>
        <begin position="318"/>
        <end position="341"/>
    </location>
</feature>
<feature type="transmembrane region" description="Helical" evidence="8">
    <location>
        <begin position="263"/>
        <end position="281"/>
    </location>
</feature>
<dbReference type="InterPro" id="IPR050794">
    <property type="entry name" value="CPA2_transporter"/>
</dbReference>
<dbReference type="AlphaFoldDB" id="A0A7I7YSR6"/>
<proteinExistence type="predicted"/>
<dbReference type="GO" id="GO:1902600">
    <property type="term" value="P:proton transmembrane transport"/>
    <property type="evidence" value="ECO:0007669"/>
    <property type="project" value="InterPro"/>
</dbReference>
<dbReference type="Proteomes" id="UP000467105">
    <property type="component" value="Chromosome"/>
</dbReference>
<dbReference type="PANTHER" id="PTHR32468:SF0">
    <property type="entry name" value="K(+)_H(+) ANTIPORTER 1"/>
    <property type="match status" value="1"/>
</dbReference>
<dbReference type="Pfam" id="PF00999">
    <property type="entry name" value="Na_H_Exchanger"/>
    <property type="match status" value="1"/>
</dbReference>
<dbReference type="Gene3D" id="1.20.1530.20">
    <property type="match status" value="1"/>
</dbReference>
<feature type="transmembrane region" description="Helical" evidence="8">
    <location>
        <begin position="69"/>
        <end position="90"/>
    </location>
</feature>
<evidence type="ECO:0000256" key="4">
    <source>
        <dbReference type="ARBA" id="ARBA00022989"/>
    </source>
</evidence>
<comment type="subcellular location">
    <subcellularLocation>
        <location evidence="1">Membrane</location>
        <topology evidence="1">Multi-pass membrane protein</topology>
    </subcellularLocation>
</comment>
<evidence type="ECO:0000256" key="6">
    <source>
        <dbReference type="ARBA" id="ARBA00023136"/>
    </source>
</evidence>
<evidence type="ECO:0000259" key="9">
    <source>
        <dbReference type="Pfam" id="PF00999"/>
    </source>
</evidence>
<feature type="transmembrane region" description="Helical" evidence="8">
    <location>
        <begin position="137"/>
        <end position="161"/>
    </location>
</feature>
<evidence type="ECO:0000256" key="2">
    <source>
        <dbReference type="ARBA" id="ARBA00022448"/>
    </source>
</evidence>
<evidence type="ECO:0000313" key="11">
    <source>
        <dbReference type="Proteomes" id="UP000467105"/>
    </source>
</evidence>
<name>A0A7I7YSR6_9MYCO</name>
<dbReference type="GO" id="GO:0016020">
    <property type="term" value="C:membrane"/>
    <property type="evidence" value="ECO:0007669"/>
    <property type="project" value="UniProtKB-SubCell"/>
</dbReference>
<sequence length="440" mass="45730">MPTAVAAHLFLALAVILGACRLVGLVSQRLGQPQVVGEMVAGVLLGPSLLGRIAPALQHHVFPTGPTTIVLYTTAQIGLVLYMFLIGLNFDAGLLKHRVGTAAAVSAAGILVPLALGALVAVPLLTTGRYFDKSVTLVMAMMFLGASIATTAFPMLARIIYERGLSGTPLGTLALACGATDDAFSWCILATVLAIHRGSAAVAATAILGGIAYALLVLTVGRKALRVLGTVSERRKTVTPAVLSAVLILLMACAWLTDSIGIYAIFGAFVLGVAMPSGFFAQRLTASLEPIVTTFLLPLFFVYSGLNTRIGLVNSPALWAATLGLLAVSIAGKGIACTLAARLRRVPLRESMALGSLMNARGLIELILLNIGLEAGIITPTLFSILVIVAVVTTLMATPVFELVYGRHLKVPQSDRAQASPPDPRARSTRAAPDVATQPG</sequence>
<feature type="domain" description="Cation/H+ exchanger transmembrane" evidence="9">
    <location>
        <begin position="22"/>
        <end position="400"/>
    </location>
</feature>
<reference evidence="10 11" key="1">
    <citation type="journal article" date="2019" name="Emerg. Microbes Infect.">
        <title>Comprehensive subspecies identification of 175 nontuberculous mycobacteria species based on 7547 genomic profiles.</title>
        <authorList>
            <person name="Matsumoto Y."/>
            <person name="Kinjo T."/>
            <person name="Motooka D."/>
            <person name="Nabeya D."/>
            <person name="Jung N."/>
            <person name="Uechi K."/>
            <person name="Horii T."/>
            <person name="Iida T."/>
            <person name="Fujita J."/>
            <person name="Nakamura S."/>
        </authorList>
    </citation>
    <scope>NUCLEOTIDE SEQUENCE [LARGE SCALE GENOMIC DNA]</scope>
    <source>
        <strain evidence="10 11">JCM 14742</strain>
    </source>
</reference>
<dbReference type="OrthoDB" id="9793589at2"/>
<feature type="transmembrane region" description="Helical" evidence="8">
    <location>
        <begin position="237"/>
        <end position="257"/>
    </location>
</feature>
<feature type="transmembrane region" description="Helical" evidence="8">
    <location>
        <begin position="385"/>
        <end position="406"/>
    </location>
</feature>
<evidence type="ECO:0000313" key="10">
    <source>
        <dbReference type="EMBL" id="BBZ44307.1"/>
    </source>
</evidence>
<evidence type="ECO:0000256" key="5">
    <source>
        <dbReference type="ARBA" id="ARBA00023065"/>
    </source>
</evidence>
<dbReference type="PANTHER" id="PTHR32468">
    <property type="entry name" value="CATION/H + ANTIPORTER"/>
    <property type="match status" value="1"/>
</dbReference>
<evidence type="ECO:0000256" key="8">
    <source>
        <dbReference type="SAM" id="Phobius"/>
    </source>
</evidence>
<evidence type="ECO:0000256" key="7">
    <source>
        <dbReference type="SAM" id="MobiDB-lite"/>
    </source>
</evidence>
<dbReference type="RefSeq" id="WP_085271569.1">
    <property type="nucleotide sequence ID" value="NZ_AP022614.1"/>
</dbReference>
<accession>A0A7I7YSR6</accession>
<dbReference type="EMBL" id="AP022614">
    <property type="protein sequence ID" value="BBZ44307.1"/>
    <property type="molecule type" value="Genomic_DNA"/>
</dbReference>
<keyword evidence="3 8" id="KW-0812">Transmembrane</keyword>
<evidence type="ECO:0000256" key="3">
    <source>
        <dbReference type="ARBA" id="ARBA00022692"/>
    </source>
</evidence>
<evidence type="ECO:0000256" key="1">
    <source>
        <dbReference type="ARBA" id="ARBA00004141"/>
    </source>
</evidence>
<dbReference type="InterPro" id="IPR006153">
    <property type="entry name" value="Cation/H_exchanger_TM"/>
</dbReference>
<keyword evidence="4 8" id="KW-1133">Transmembrane helix</keyword>
<keyword evidence="6 8" id="KW-0472">Membrane</keyword>
<feature type="transmembrane region" description="Helical" evidence="8">
    <location>
        <begin position="173"/>
        <end position="195"/>
    </location>
</feature>
<keyword evidence="11" id="KW-1185">Reference proteome</keyword>
<feature type="transmembrane region" description="Helical" evidence="8">
    <location>
        <begin position="39"/>
        <end position="57"/>
    </location>
</feature>